<organism evidence="1 2">
    <name type="scientific">Smallanthus sonchifolius</name>
    <dbReference type="NCBI Taxonomy" id="185202"/>
    <lineage>
        <taxon>Eukaryota</taxon>
        <taxon>Viridiplantae</taxon>
        <taxon>Streptophyta</taxon>
        <taxon>Embryophyta</taxon>
        <taxon>Tracheophyta</taxon>
        <taxon>Spermatophyta</taxon>
        <taxon>Magnoliopsida</taxon>
        <taxon>eudicotyledons</taxon>
        <taxon>Gunneridae</taxon>
        <taxon>Pentapetalae</taxon>
        <taxon>asterids</taxon>
        <taxon>campanulids</taxon>
        <taxon>Asterales</taxon>
        <taxon>Asteraceae</taxon>
        <taxon>Asteroideae</taxon>
        <taxon>Heliantheae alliance</taxon>
        <taxon>Millerieae</taxon>
        <taxon>Smallanthus</taxon>
    </lineage>
</organism>
<dbReference type="EMBL" id="CM042024">
    <property type="protein sequence ID" value="KAI3811237.1"/>
    <property type="molecule type" value="Genomic_DNA"/>
</dbReference>
<accession>A0ACB9IT21</accession>
<comment type="caution">
    <text evidence="1">The sequence shown here is derived from an EMBL/GenBank/DDBJ whole genome shotgun (WGS) entry which is preliminary data.</text>
</comment>
<sequence length="188" mass="21602">MKDTELWECCEKWGSVVDVYIARKMTQFGKRFGFVWFLEVENVEKLVKNLCSVWIGSYHVFADVARINRKERKVVEDRISVTKGNRGITKFGWLGSASSSSYASVLVGVKKKNHHVHLGKIVTLDKTDLKVIKDHTNVVLGYVNDVQSMANLFRVCKQEGFMDVEIVYVRGKWVWLECQSSMASLNFK</sequence>
<evidence type="ECO:0000313" key="2">
    <source>
        <dbReference type="Proteomes" id="UP001056120"/>
    </source>
</evidence>
<name>A0ACB9IT21_9ASTR</name>
<keyword evidence="2" id="KW-1185">Reference proteome</keyword>
<protein>
    <submittedName>
        <fullName evidence="1">Uncharacterized protein</fullName>
    </submittedName>
</protein>
<reference evidence="2" key="1">
    <citation type="journal article" date="2022" name="Mol. Ecol. Resour.">
        <title>The genomes of chicory, endive, great burdock and yacon provide insights into Asteraceae palaeo-polyploidization history and plant inulin production.</title>
        <authorList>
            <person name="Fan W."/>
            <person name="Wang S."/>
            <person name="Wang H."/>
            <person name="Wang A."/>
            <person name="Jiang F."/>
            <person name="Liu H."/>
            <person name="Zhao H."/>
            <person name="Xu D."/>
            <person name="Zhang Y."/>
        </authorList>
    </citation>
    <scope>NUCLEOTIDE SEQUENCE [LARGE SCALE GENOMIC DNA]</scope>
    <source>
        <strain evidence="2">cv. Yunnan</strain>
    </source>
</reference>
<gene>
    <name evidence="1" type="ORF">L1987_20956</name>
</gene>
<dbReference type="Proteomes" id="UP001056120">
    <property type="component" value="Linkage Group LG07"/>
</dbReference>
<reference evidence="1 2" key="2">
    <citation type="journal article" date="2022" name="Mol. Ecol. Resour.">
        <title>The genomes of chicory, endive, great burdock and yacon provide insights into Asteraceae paleo-polyploidization history and plant inulin production.</title>
        <authorList>
            <person name="Fan W."/>
            <person name="Wang S."/>
            <person name="Wang H."/>
            <person name="Wang A."/>
            <person name="Jiang F."/>
            <person name="Liu H."/>
            <person name="Zhao H."/>
            <person name="Xu D."/>
            <person name="Zhang Y."/>
        </authorList>
    </citation>
    <scope>NUCLEOTIDE SEQUENCE [LARGE SCALE GENOMIC DNA]</scope>
    <source>
        <strain evidence="2">cv. Yunnan</strain>
        <tissue evidence="1">Leaves</tissue>
    </source>
</reference>
<evidence type="ECO:0000313" key="1">
    <source>
        <dbReference type="EMBL" id="KAI3811237.1"/>
    </source>
</evidence>
<proteinExistence type="predicted"/>